<sequence>MSKPYFKPYNAPSGGWGSAYSVANILLREKAPFVAGISLLKQNKPIEGFACVSCAWAKPYPSRPLAFCENGAKATAWENTSNRCRPSFFARHTVTELLNWRDYDLEQQGRLTHPMRWNAETDKYEPITWDVAFQEIGDELKAMSDPNEVVFYTSGRAALETSYMFQLFARLYGTNNLPDSSNMCHESTSIALPESIGVPVATVTLNDMEKTDGLFFFGQNVGTSSPRMLHQLEEARERHAPIVTFNPIRERGLEKFTNPQSPLEMATGKETTISTQYHQVNIGGDIAAIAGMCKTLFEMDDEAIATGQPRVLDADFIREHTHGLEAFEQKIRRYSWTELERRSGLTREAMASAARVYARCKRVIGVYGMGLTQHRQGVLNIQMLVNLLLLRGNMGKEGAGILPVRGHSNVQGQRTVGITEKASKVPAENLKKQFGFEPPMDDGVNTVEACEGIIDGSMKAFIGLGGNFVRAVPETLLMEPAWRKLRLTVQISTKLNRNHLVHGQKSYILPCLGRTEIDVQATGEQYNTTEDSTGCIRAWRGVAKPAASTVRSEPAIVAGLAKATLPPNPRIDWDAWVGNYGLVRDAIAETYPEIFHDFNVRMMEPSGFHRPLGASERKWATDTGKANFITPDKLAPDDDIDPDLQKKDVLQMMTLRSNDQFNTTVYGYNDRFRGVHGTRAVILMNRHDMTQLGLEEGDQIQAITVVEDGVHREVGPLRVTPYNIPEGCCAGYYPECNPLIPLWHHAERSKVPAAKSIPIRVRKMIAFTAGDIPSEPDVPAGLGAA</sequence>
<dbReference type="PIRSF" id="PIRSF000144">
    <property type="entry name" value="CbbBc"/>
    <property type="match status" value="1"/>
</dbReference>
<dbReference type="CDD" id="cd02787">
    <property type="entry name" value="MopB_CT_ydeP"/>
    <property type="match status" value="1"/>
</dbReference>
<dbReference type="PANTHER" id="PTHR43105:SF4">
    <property type="entry name" value="PROTEIN YDEP"/>
    <property type="match status" value="1"/>
</dbReference>
<dbReference type="PANTHER" id="PTHR43105">
    <property type="entry name" value="RESPIRATORY NITRATE REDUCTASE"/>
    <property type="match status" value="1"/>
</dbReference>
<evidence type="ECO:0000256" key="2">
    <source>
        <dbReference type="ARBA" id="ARBA00001966"/>
    </source>
</evidence>
<reference evidence="11 12" key="1">
    <citation type="journal article" date="2015" name="Stand. Genomic Sci.">
        <title>Genomic Encyclopedia of Bacterial and Archaeal Type Strains, Phase III: the genomes of soil and plant-associated and newly described type strains.</title>
        <authorList>
            <person name="Whitman W.B."/>
            <person name="Woyke T."/>
            <person name="Klenk H.P."/>
            <person name="Zhou Y."/>
            <person name="Lilburn T.G."/>
            <person name="Beck B.J."/>
            <person name="De Vos P."/>
            <person name="Vandamme P."/>
            <person name="Eisen J.A."/>
            <person name="Garrity G."/>
            <person name="Hugenholtz P."/>
            <person name="Kyrpides N.C."/>
        </authorList>
    </citation>
    <scope>NUCLEOTIDE SEQUENCE [LARGE SCALE GENOMIC DNA]</scope>
    <source>
        <strain evidence="11 12">CGMCC 1.6858</strain>
    </source>
</reference>
<feature type="domain" description="Molybdopterin oxidoreductase" evidence="10">
    <location>
        <begin position="110"/>
        <end position="433"/>
    </location>
</feature>
<proteinExistence type="inferred from homology"/>
<evidence type="ECO:0000313" key="11">
    <source>
        <dbReference type="EMBL" id="TWI57568.1"/>
    </source>
</evidence>
<evidence type="ECO:0000256" key="9">
    <source>
        <dbReference type="ARBA" id="ARBA00023014"/>
    </source>
</evidence>
<evidence type="ECO:0000256" key="5">
    <source>
        <dbReference type="ARBA" id="ARBA00022505"/>
    </source>
</evidence>
<dbReference type="InterPro" id="IPR009010">
    <property type="entry name" value="Asp_de-COase-like_dom_sf"/>
</dbReference>
<comment type="cofactor">
    <cofactor evidence="1">
        <name>Mo-bis(molybdopterin guanine dinucleotide)</name>
        <dbReference type="ChEBI" id="CHEBI:60539"/>
    </cofactor>
</comment>
<organism evidence="11 12">
    <name type="scientific">Pseudomonas duriflava</name>
    <dbReference type="NCBI Taxonomy" id="459528"/>
    <lineage>
        <taxon>Bacteria</taxon>
        <taxon>Pseudomonadati</taxon>
        <taxon>Pseudomonadota</taxon>
        <taxon>Gammaproteobacteria</taxon>
        <taxon>Pseudomonadales</taxon>
        <taxon>Pseudomonadaceae</taxon>
        <taxon>Pseudomonas</taxon>
    </lineage>
</organism>
<dbReference type="InterPro" id="IPR050123">
    <property type="entry name" value="Prok_molybdopt-oxidoreductase"/>
</dbReference>
<dbReference type="RefSeq" id="WP_145138304.1">
    <property type="nucleotide sequence ID" value="NZ_VLKY01000002.1"/>
</dbReference>
<evidence type="ECO:0000259" key="10">
    <source>
        <dbReference type="Pfam" id="PF00384"/>
    </source>
</evidence>
<dbReference type="OrthoDB" id="5287431at2"/>
<dbReference type="InterPro" id="IPR041953">
    <property type="entry name" value="YdeP_MopB"/>
</dbReference>
<keyword evidence="8" id="KW-0408">Iron</keyword>
<keyword evidence="9" id="KW-0411">Iron-sulfur</keyword>
<evidence type="ECO:0000256" key="3">
    <source>
        <dbReference type="ARBA" id="ARBA00010312"/>
    </source>
</evidence>
<evidence type="ECO:0000256" key="1">
    <source>
        <dbReference type="ARBA" id="ARBA00001942"/>
    </source>
</evidence>
<dbReference type="GO" id="GO:0016020">
    <property type="term" value="C:membrane"/>
    <property type="evidence" value="ECO:0007669"/>
    <property type="project" value="TreeGrafter"/>
</dbReference>
<dbReference type="GO" id="GO:0030151">
    <property type="term" value="F:molybdenum ion binding"/>
    <property type="evidence" value="ECO:0007669"/>
    <property type="project" value="InterPro"/>
</dbReference>
<dbReference type="Proteomes" id="UP000316905">
    <property type="component" value="Unassembled WGS sequence"/>
</dbReference>
<evidence type="ECO:0000313" key="12">
    <source>
        <dbReference type="Proteomes" id="UP000316905"/>
    </source>
</evidence>
<dbReference type="Gene3D" id="3.40.50.740">
    <property type="match status" value="1"/>
</dbReference>
<evidence type="ECO:0000256" key="4">
    <source>
        <dbReference type="ARBA" id="ARBA00022485"/>
    </source>
</evidence>
<dbReference type="CDD" id="cd02767">
    <property type="entry name" value="MopB_ydeP"/>
    <property type="match status" value="1"/>
</dbReference>
<dbReference type="InterPro" id="IPR010046">
    <property type="entry name" value="Mopterin_OxRdtse_a_bac"/>
</dbReference>
<dbReference type="Gene3D" id="3.40.228.10">
    <property type="entry name" value="Dimethylsulfoxide Reductase, domain 2"/>
    <property type="match status" value="1"/>
</dbReference>
<name>A0A562QLA7_9PSED</name>
<protein>
    <submittedName>
        <fullName evidence="11">Molybdopterin-dependent oxidoreductase alpha subunit</fullName>
    </submittedName>
</protein>
<dbReference type="NCBIfam" id="TIGR01701">
    <property type="entry name" value="Fdhalpha-like"/>
    <property type="match status" value="1"/>
</dbReference>
<dbReference type="InterPro" id="IPR006656">
    <property type="entry name" value="Mopterin_OxRdtase"/>
</dbReference>
<accession>A0A562QLA7</accession>
<dbReference type="GO" id="GO:0051539">
    <property type="term" value="F:4 iron, 4 sulfur cluster binding"/>
    <property type="evidence" value="ECO:0007669"/>
    <property type="project" value="UniProtKB-KW"/>
</dbReference>
<evidence type="ECO:0000256" key="8">
    <source>
        <dbReference type="ARBA" id="ARBA00023004"/>
    </source>
</evidence>
<keyword evidence="5" id="KW-0500">Molybdenum</keyword>
<comment type="cofactor">
    <cofactor evidence="2">
        <name>[4Fe-4S] cluster</name>
        <dbReference type="ChEBI" id="CHEBI:49883"/>
    </cofactor>
</comment>
<dbReference type="EMBL" id="VLKY01000002">
    <property type="protein sequence ID" value="TWI57568.1"/>
    <property type="molecule type" value="Genomic_DNA"/>
</dbReference>
<dbReference type="SUPFAM" id="SSF53706">
    <property type="entry name" value="Formate dehydrogenase/DMSO reductase, domains 1-3"/>
    <property type="match status" value="1"/>
</dbReference>
<gene>
    <name evidence="11" type="ORF">IQ22_00785</name>
</gene>
<dbReference type="SUPFAM" id="SSF50692">
    <property type="entry name" value="ADC-like"/>
    <property type="match status" value="1"/>
</dbReference>
<keyword evidence="12" id="KW-1185">Reference proteome</keyword>
<evidence type="ECO:0000256" key="6">
    <source>
        <dbReference type="ARBA" id="ARBA00022723"/>
    </source>
</evidence>
<keyword evidence="7" id="KW-0560">Oxidoreductase</keyword>
<keyword evidence="6" id="KW-0479">Metal-binding</keyword>
<dbReference type="GO" id="GO:0008863">
    <property type="term" value="F:formate dehydrogenase (NAD+) activity"/>
    <property type="evidence" value="ECO:0007669"/>
    <property type="project" value="InterPro"/>
</dbReference>
<comment type="caution">
    <text evidence="11">The sequence shown here is derived from an EMBL/GenBank/DDBJ whole genome shotgun (WGS) entry which is preliminary data.</text>
</comment>
<comment type="similarity">
    <text evidence="3">Belongs to the prokaryotic molybdopterin-containing oxidoreductase family.</text>
</comment>
<evidence type="ECO:0000256" key="7">
    <source>
        <dbReference type="ARBA" id="ARBA00023002"/>
    </source>
</evidence>
<keyword evidence="4" id="KW-0004">4Fe-4S</keyword>
<dbReference type="InterPro" id="IPR037951">
    <property type="entry name" value="MopB_CT_YdeP"/>
</dbReference>
<dbReference type="Pfam" id="PF00384">
    <property type="entry name" value="Molybdopterin"/>
    <property type="match status" value="1"/>
</dbReference>
<dbReference type="AlphaFoldDB" id="A0A562QLA7"/>